<dbReference type="EMBL" id="JAIWYP010000004">
    <property type="protein sequence ID" value="KAH3833500.1"/>
    <property type="molecule type" value="Genomic_DNA"/>
</dbReference>
<name>A0A9D4K5R4_DREPO</name>
<protein>
    <submittedName>
        <fullName evidence="2">Uncharacterized protein</fullName>
    </submittedName>
</protein>
<reference evidence="2" key="2">
    <citation type="submission" date="2020-11" db="EMBL/GenBank/DDBJ databases">
        <authorList>
            <person name="McCartney M.A."/>
            <person name="Auch B."/>
            <person name="Kono T."/>
            <person name="Mallez S."/>
            <person name="Becker A."/>
            <person name="Gohl D.M."/>
            <person name="Silverstein K.A.T."/>
            <person name="Koren S."/>
            <person name="Bechman K.B."/>
            <person name="Herman A."/>
            <person name="Abrahante J.E."/>
            <person name="Garbe J."/>
        </authorList>
    </citation>
    <scope>NUCLEOTIDE SEQUENCE</scope>
    <source>
        <strain evidence="2">Duluth1</strain>
        <tissue evidence="2">Whole animal</tissue>
    </source>
</reference>
<evidence type="ECO:0000256" key="1">
    <source>
        <dbReference type="SAM" id="MobiDB-lite"/>
    </source>
</evidence>
<comment type="caution">
    <text evidence="2">The sequence shown here is derived from an EMBL/GenBank/DDBJ whole genome shotgun (WGS) entry which is preliminary data.</text>
</comment>
<feature type="compositionally biased region" description="Basic and acidic residues" evidence="1">
    <location>
        <begin position="36"/>
        <end position="50"/>
    </location>
</feature>
<accession>A0A9D4K5R4</accession>
<proteinExistence type="predicted"/>
<feature type="region of interest" description="Disordered" evidence="1">
    <location>
        <begin position="1"/>
        <end position="50"/>
    </location>
</feature>
<reference evidence="2" key="1">
    <citation type="journal article" date="2019" name="bioRxiv">
        <title>The Genome of the Zebra Mussel, Dreissena polymorpha: A Resource for Invasive Species Research.</title>
        <authorList>
            <person name="McCartney M.A."/>
            <person name="Auch B."/>
            <person name="Kono T."/>
            <person name="Mallez S."/>
            <person name="Zhang Y."/>
            <person name="Obille A."/>
            <person name="Becker A."/>
            <person name="Abrahante J.E."/>
            <person name="Garbe J."/>
            <person name="Badalamenti J.P."/>
            <person name="Herman A."/>
            <person name="Mangelson H."/>
            <person name="Liachko I."/>
            <person name="Sullivan S."/>
            <person name="Sone E.D."/>
            <person name="Koren S."/>
            <person name="Silverstein K.A.T."/>
            <person name="Beckman K.B."/>
            <person name="Gohl D.M."/>
        </authorList>
    </citation>
    <scope>NUCLEOTIDE SEQUENCE</scope>
    <source>
        <strain evidence="2">Duluth1</strain>
        <tissue evidence="2">Whole animal</tissue>
    </source>
</reference>
<evidence type="ECO:0000313" key="3">
    <source>
        <dbReference type="Proteomes" id="UP000828390"/>
    </source>
</evidence>
<sequence length="50" mass="5769">MDDQRETDVWTGDDRQTTEGGRRMADRRTTSGGRPTADRRPTDERPTMDD</sequence>
<organism evidence="2 3">
    <name type="scientific">Dreissena polymorpha</name>
    <name type="common">Zebra mussel</name>
    <name type="synonym">Mytilus polymorpha</name>
    <dbReference type="NCBI Taxonomy" id="45954"/>
    <lineage>
        <taxon>Eukaryota</taxon>
        <taxon>Metazoa</taxon>
        <taxon>Spiralia</taxon>
        <taxon>Lophotrochozoa</taxon>
        <taxon>Mollusca</taxon>
        <taxon>Bivalvia</taxon>
        <taxon>Autobranchia</taxon>
        <taxon>Heteroconchia</taxon>
        <taxon>Euheterodonta</taxon>
        <taxon>Imparidentia</taxon>
        <taxon>Neoheterodontei</taxon>
        <taxon>Myida</taxon>
        <taxon>Dreissenoidea</taxon>
        <taxon>Dreissenidae</taxon>
        <taxon>Dreissena</taxon>
    </lineage>
</organism>
<feature type="compositionally biased region" description="Basic and acidic residues" evidence="1">
    <location>
        <begin position="1"/>
        <end position="29"/>
    </location>
</feature>
<dbReference type="AlphaFoldDB" id="A0A9D4K5R4"/>
<evidence type="ECO:0000313" key="2">
    <source>
        <dbReference type="EMBL" id="KAH3833500.1"/>
    </source>
</evidence>
<dbReference type="Proteomes" id="UP000828390">
    <property type="component" value="Unassembled WGS sequence"/>
</dbReference>
<keyword evidence="3" id="KW-1185">Reference proteome</keyword>
<gene>
    <name evidence="2" type="ORF">DPMN_106811</name>
</gene>